<dbReference type="RefSeq" id="WP_274150703.1">
    <property type="nucleotide sequence ID" value="NZ_CP117811.1"/>
</dbReference>
<evidence type="ECO:0000256" key="4">
    <source>
        <dbReference type="ARBA" id="ARBA00022692"/>
    </source>
</evidence>
<comment type="subcellular location">
    <subcellularLocation>
        <location evidence="1">Cell membrane</location>
        <topology evidence="1">Single-pass membrane protein</topology>
    </subcellularLocation>
    <subcellularLocation>
        <location evidence="7">Cell membrane</location>
        <topology evidence="7">Single-pass type II membrane protein</topology>
    </subcellularLocation>
</comment>
<feature type="region of interest" description="Disordered" evidence="8">
    <location>
        <begin position="42"/>
        <end position="65"/>
    </location>
</feature>
<gene>
    <name evidence="9" type="ORF">PQO03_01480</name>
</gene>
<protein>
    <submittedName>
        <fullName evidence="9">Biopolymer transporter ExbD</fullName>
    </submittedName>
</protein>
<dbReference type="EMBL" id="CP117811">
    <property type="protein sequence ID" value="WDE96638.1"/>
    <property type="molecule type" value="Genomic_DNA"/>
</dbReference>
<evidence type="ECO:0000256" key="8">
    <source>
        <dbReference type="SAM" id="MobiDB-lite"/>
    </source>
</evidence>
<name>A0ABY7VTP4_9BACT</name>
<accession>A0ABY7VTP4</accession>
<keyword evidence="3" id="KW-1003">Cell membrane</keyword>
<feature type="compositionally biased region" description="Polar residues" evidence="8">
    <location>
        <begin position="48"/>
        <end position="59"/>
    </location>
</feature>
<proteinExistence type="inferred from homology"/>
<evidence type="ECO:0000313" key="10">
    <source>
        <dbReference type="Proteomes" id="UP001214250"/>
    </source>
</evidence>
<organism evidence="9 10">
    <name type="scientific">Lentisphaera profundi</name>
    <dbReference type="NCBI Taxonomy" id="1658616"/>
    <lineage>
        <taxon>Bacteria</taxon>
        <taxon>Pseudomonadati</taxon>
        <taxon>Lentisphaerota</taxon>
        <taxon>Lentisphaeria</taxon>
        <taxon>Lentisphaerales</taxon>
        <taxon>Lentisphaeraceae</taxon>
        <taxon>Lentisphaera</taxon>
    </lineage>
</organism>
<keyword evidence="5" id="KW-1133">Transmembrane helix</keyword>
<evidence type="ECO:0000256" key="2">
    <source>
        <dbReference type="ARBA" id="ARBA00005811"/>
    </source>
</evidence>
<dbReference type="Proteomes" id="UP001214250">
    <property type="component" value="Chromosome 1"/>
</dbReference>
<reference evidence="9 10" key="1">
    <citation type="submission" date="2023-02" db="EMBL/GenBank/DDBJ databases">
        <title>Genome sequence of Lentisphaera profundi SAORIC-696.</title>
        <authorList>
            <person name="Kim e."/>
            <person name="Cho J.-C."/>
            <person name="Choi A."/>
            <person name="Kang I."/>
        </authorList>
    </citation>
    <scope>NUCLEOTIDE SEQUENCE [LARGE SCALE GENOMIC DNA]</scope>
    <source>
        <strain evidence="9 10">SAORIC-696</strain>
    </source>
</reference>
<dbReference type="InterPro" id="IPR003400">
    <property type="entry name" value="ExbD"/>
</dbReference>
<sequence length="140" mass="15556">MNYIFKSNGTEGMLDVILSCTLIFMLMSALVQVDSQSQQEVTLPDMELSQSKDQNQQGGDDSIGRVTISLKKSNQDLECFIDDKQVDYQSLESELKSMQDISHVALRREPGVSCGIEDQVILTCQELGIHQVAIVLKSVN</sequence>
<dbReference type="Pfam" id="PF02472">
    <property type="entry name" value="ExbD"/>
    <property type="match status" value="1"/>
</dbReference>
<evidence type="ECO:0000256" key="7">
    <source>
        <dbReference type="RuleBase" id="RU003879"/>
    </source>
</evidence>
<keyword evidence="7" id="KW-0813">Transport</keyword>
<evidence type="ECO:0000313" key="9">
    <source>
        <dbReference type="EMBL" id="WDE96638.1"/>
    </source>
</evidence>
<evidence type="ECO:0000256" key="5">
    <source>
        <dbReference type="ARBA" id="ARBA00022989"/>
    </source>
</evidence>
<evidence type="ECO:0000256" key="6">
    <source>
        <dbReference type="ARBA" id="ARBA00023136"/>
    </source>
</evidence>
<evidence type="ECO:0000256" key="3">
    <source>
        <dbReference type="ARBA" id="ARBA00022475"/>
    </source>
</evidence>
<comment type="similarity">
    <text evidence="2 7">Belongs to the ExbD/TolR family.</text>
</comment>
<evidence type="ECO:0000256" key="1">
    <source>
        <dbReference type="ARBA" id="ARBA00004162"/>
    </source>
</evidence>
<keyword evidence="6" id="KW-0472">Membrane</keyword>
<keyword evidence="10" id="KW-1185">Reference proteome</keyword>
<keyword evidence="7" id="KW-0653">Protein transport</keyword>
<keyword evidence="4 7" id="KW-0812">Transmembrane</keyword>